<dbReference type="AlphaFoldDB" id="A0A4Z1P6C2"/>
<sequence>MHYLYLLAVLSLPAASAFPTLIKRDFPSNAIVLLQREALTADPLDLGTVVHEVEAGVPAIVKETGLAVDNAGGTVAAATGQIIGSVSGARLIAV</sequence>
<accession>A0A4Z1P6C2</accession>
<protein>
    <submittedName>
        <fullName evidence="2">Uncharacterized protein</fullName>
    </submittedName>
</protein>
<evidence type="ECO:0000313" key="2">
    <source>
        <dbReference type="EMBL" id="TID19915.1"/>
    </source>
</evidence>
<feature type="signal peptide" evidence="1">
    <location>
        <begin position="1"/>
        <end position="17"/>
    </location>
</feature>
<dbReference type="Proteomes" id="UP000298493">
    <property type="component" value="Unassembled WGS sequence"/>
</dbReference>
<reference evidence="2 3" key="1">
    <citation type="submission" date="2019-04" db="EMBL/GenBank/DDBJ databases">
        <title>High contiguity whole genome sequence and gene annotation resource for two Venturia nashicola isolates.</title>
        <authorList>
            <person name="Prokchorchik M."/>
            <person name="Won K."/>
            <person name="Lee Y."/>
            <person name="Choi E.D."/>
            <person name="Segonzac C."/>
            <person name="Sohn K.H."/>
        </authorList>
    </citation>
    <scope>NUCLEOTIDE SEQUENCE [LARGE SCALE GENOMIC DNA]</scope>
    <source>
        <strain evidence="2 3">PRI2</strain>
    </source>
</reference>
<keyword evidence="1" id="KW-0732">Signal</keyword>
<evidence type="ECO:0000256" key="1">
    <source>
        <dbReference type="SAM" id="SignalP"/>
    </source>
</evidence>
<name>A0A4Z1P6C2_9PEZI</name>
<evidence type="ECO:0000313" key="3">
    <source>
        <dbReference type="Proteomes" id="UP000298493"/>
    </source>
</evidence>
<keyword evidence="3" id="KW-1185">Reference proteome</keyword>
<feature type="chain" id="PRO_5021359421" evidence="1">
    <location>
        <begin position="18"/>
        <end position="94"/>
    </location>
</feature>
<comment type="caution">
    <text evidence="2">The sequence shown here is derived from an EMBL/GenBank/DDBJ whole genome shotgun (WGS) entry which is preliminary data.</text>
</comment>
<organism evidence="2 3">
    <name type="scientific">Venturia nashicola</name>
    <dbReference type="NCBI Taxonomy" id="86259"/>
    <lineage>
        <taxon>Eukaryota</taxon>
        <taxon>Fungi</taxon>
        <taxon>Dikarya</taxon>
        <taxon>Ascomycota</taxon>
        <taxon>Pezizomycotina</taxon>
        <taxon>Dothideomycetes</taxon>
        <taxon>Pleosporomycetidae</taxon>
        <taxon>Venturiales</taxon>
        <taxon>Venturiaceae</taxon>
        <taxon>Venturia</taxon>
    </lineage>
</organism>
<dbReference type="EMBL" id="SNSC02000011">
    <property type="protein sequence ID" value="TID19915.1"/>
    <property type="molecule type" value="Genomic_DNA"/>
</dbReference>
<gene>
    <name evidence="2" type="ORF">E6O75_ATG07375</name>
</gene>
<proteinExistence type="predicted"/>